<dbReference type="FunCoup" id="A0A7R8UL62">
    <property type="interactions" value="28"/>
</dbReference>
<dbReference type="Gene3D" id="3.40.50.1820">
    <property type="entry name" value="alpha/beta hydrolase"/>
    <property type="match status" value="1"/>
</dbReference>
<evidence type="ECO:0000256" key="3">
    <source>
        <dbReference type="ARBA" id="ARBA00022729"/>
    </source>
</evidence>
<dbReference type="Gene3D" id="1.20.120.980">
    <property type="entry name" value="Serine carboxypeptidase S28, SKS domain"/>
    <property type="match status" value="1"/>
</dbReference>
<dbReference type="EMBL" id="LR899010">
    <property type="protein sequence ID" value="CAD7082903.1"/>
    <property type="molecule type" value="Genomic_DNA"/>
</dbReference>
<dbReference type="GO" id="GO:0070008">
    <property type="term" value="F:serine-type exopeptidase activity"/>
    <property type="evidence" value="ECO:0007669"/>
    <property type="project" value="InterPro"/>
</dbReference>
<evidence type="ECO:0000256" key="1">
    <source>
        <dbReference type="ARBA" id="ARBA00011079"/>
    </source>
</evidence>
<name>A0A7R8UL62_HERIL</name>
<evidence type="ECO:0000313" key="7">
    <source>
        <dbReference type="EMBL" id="CAD7082903.1"/>
    </source>
</evidence>
<organism evidence="7 8">
    <name type="scientific">Hermetia illucens</name>
    <name type="common">Black soldier fly</name>
    <dbReference type="NCBI Taxonomy" id="343691"/>
    <lineage>
        <taxon>Eukaryota</taxon>
        <taxon>Metazoa</taxon>
        <taxon>Ecdysozoa</taxon>
        <taxon>Arthropoda</taxon>
        <taxon>Hexapoda</taxon>
        <taxon>Insecta</taxon>
        <taxon>Pterygota</taxon>
        <taxon>Neoptera</taxon>
        <taxon>Endopterygota</taxon>
        <taxon>Diptera</taxon>
        <taxon>Brachycera</taxon>
        <taxon>Stratiomyomorpha</taxon>
        <taxon>Stratiomyidae</taxon>
        <taxon>Hermetiinae</taxon>
        <taxon>Hermetia</taxon>
    </lineage>
</organism>
<feature type="signal peptide" evidence="6">
    <location>
        <begin position="1"/>
        <end position="21"/>
    </location>
</feature>
<reference evidence="7 8" key="1">
    <citation type="submission" date="2020-11" db="EMBL/GenBank/DDBJ databases">
        <authorList>
            <person name="Wallbank WR R."/>
            <person name="Pardo Diaz C."/>
            <person name="Kozak K."/>
            <person name="Martin S."/>
            <person name="Jiggins C."/>
            <person name="Moest M."/>
            <person name="Warren A I."/>
            <person name="Generalovic N T."/>
            <person name="Byers J.R.P. K."/>
            <person name="Montejo-Kovacevich G."/>
            <person name="Yen C E."/>
        </authorList>
    </citation>
    <scope>NUCLEOTIDE SEQUENCE [LARGE SCALE GENOMIC DNA]</scope>
</reference>
<dbReference type="OMA" id="HYAEHFG"/>
<dbReference type="OrthoDB" id="1735038at2759"/>
<evidence type="ECO:0000256" key="4">
    <source>
        <dbReference type="ARBA" id="ARBA00022801"/>
    </source>
</evidence>
<dbReference type="InterPro" id="IPR029058">
    <property type="entry name" value="AB_hydrolase_fold"/>
</dbReference>
<gene>
    <name evidence="7" type="ORF">HERILL_LOCUS5903</name>
</gene>
<comment type="similarity">
    <text evidence="1">Belongs to the peptidase S28 family.</text>
</comment>
<dbReference type="Proteomes" id="UP000594454">
    <property type="component" value="Chromosome 2"/>
</dbReference>
<dbReference type="PANTHER" id="PTHR11010:SF117">
    <property type="entry name" value="SERINE PROTEASE 16"/>
    <property type="match status" value="1"/>
</dbReference>
<dbReference type="FunFam" id="1.20.120.980:FF:000003">
    <property type="entry name" value="Serine protease 16"/>
    <property type="match status" value="1"/>
</dbReference>
<protein>
    <recommendedName>
        <fullName evidence="9">Serine protease K12H4.7</fullName>
    </recommendedName>
</protein>
<evidence type="ECO:0000256" key="5">
    <source>
        <dbReference type="ARBA" id="ARBA00023180"/>
    </source>
</evidence>
<keyword evidence="8" id="KW-1185">Reference proteome</keyword>
<keyword evidence="3 6" id="KW-0732">Signal</keyword>
<dbReference type="Pfam" id="PF05577">
    <property type="entry name" value="Peptidase_S28"/>
    <property type="match status" value="1"/>
</dbReference>
<evidence type="ECO:0000256" key="6">
    <source>
        <dbReference type="SAM" id="SignalP"/>
    </source>
</evidence>
<feature type="chain" id="PRO_5031086449" description="Serine protease K12H4.7" evidence="6">
    <location>
        <begin position="22"/>
        <end position="495"/>
    </location>
</feature>
<dbReference type="InterPro" id="IPR042269">
    <property type="entry name" value="Ser_carbopepase_S28_SKS"/>
</dbReference>
<keyword evidence="2" id="KW-0645">Protease</keyword>
<dbReference type="GO" id="GO:0006508">
    <property type="term" value="P:proteolysis"/>
    <property type="evidence" value="ECO:0007669"/>
    <property type="project" value="UniProtKB-KW"/>
</dbReference>
<dbReference type="PANTHER" id="PTHR11010">
    <property type="entry name" value="PROTEASE S28 PRO-X CARBOXYPEPTIDASE-RELATED"/>
    <property type="match status" value="1"/>
</dbReference>
<evidence type="ECO:0000313" key="8">
    <source>
        <dbReference type="Proteomes" id="UP000594454"/>
    </source>
</evidence>
<dbReference type="InParanoid" id="A0A7R8UL62"/>
<accession>A0A7R8UL62</accession>
<dbReference type="GO" id="GO:0008239">
    <property type="term" value="F:dipeptidyl-peptidase activity"/>
    <property type="evidence" value="ECO:0007669"/>
    <property type="project" value="TreeGrafter"/>
</dbReference>
<evidence type="ECO:0008006" key="9">
    <source>
        <dbReference type="Google" id="ProtNLM"/>
    </source>
</evidence>
<dbReference type="AlphaFoldDB" id="A0A7R8UL62"/>
<proteinExistence type="inferred from homology"/>
<sequence>MRLIANLCAIALLCILPQCMGWKFFLRGRQRGGNLGNPSNKTETSSLGSVEELWFNQTLDHFDPTNDAKWSQRYFVNKEHYKAGGPVFLMIGGEGEANKKWMEVGAWIHYAKNFNALCFQLEHRFYGKSRPTSDLSTKNLKYLSSEQALADLASFISAMKSSYNVTDAKWIAFGGSYPGSLAAWLRKKYPHLIHGSISSSGPLLAKIDFTEYFEVVTTSLATYSDNCVEAVQQAFAQIEILLKHMIGQRSLTEKFKLCDPLEKSIENALDISNLFETLADNFADVVQYNKDNRAENNVTIDTVCDILTNTTIGPQIDRLAAVNSVILKKHNESCLDFKYDKMIKEMVDISWDSEMSEGGRQWVYQTCTEFGFYQTSENDKSIFGNRFNADFFIRQCADVYSPIFTKKVLETGVNRTNNDYGALDPETTNVLYVHGSIDPWHALGLTESKNPNTPTIFIKGTAHCANMYEPAPTDLPELVEARKKIELYIGTLLTN</sequence>
<keyword evidence="4" id="KW-0378">Hydrolase</keyword>
<dbReference type="SUPFAM" id="SSF53474">
    <property type="entry name" value="alpha/beta-Hydrolases"/>
    <property type="match status" value="1"/>
</dbReference>
<keyword evidence="5" id="KW-0325">Glycoprotein</keyword>
<evidence type="ECO:0000256" key="2">
    <source>
        <dbReference type="ARBA" id="ARBA00022670"/>
    </source>
</evidence>
<dbReference type="InterPro" id="IPR008758">
    <property type="entry name" value="Peptidase_S28"/>
</dbReference>